<dbReference type="AlphaFoldDB" id="X1Q5Z4"/>
<comment type="caution">
    <text evidence="1">The sequence shown here is derived from an EMBL/GenBank/DDBJ whole genome shotgun (WGS) entry which is preliminary data.</text>
</comment>
<dbReference type="EMBL" id="BARV01024463">
    <property type="protein sequence ID" value="GAI46465.1"/>
    <property type="molecule type" value="Genomic_DNA"/>
</dbReference>
<gene>
    <name evidence="1" type="ORF">S06H3_39928</name>
</gene>
<reference evidence="1" key="1">
    <citation type="journal article" date="2014" name="Front. Microbiol.">
        <title>High frequency of phylogenetically diverse reductive dehalogenase-homologous genes in deep subseafloor sedimentary metagenomes.</title>
        <authorList>
            <person name="Kawai M."/>
            <person name="Futagami T."/>
            <person name="Toyoda A."/>
            <person name="Takaki Y."/>
            <person name="Nishi S."/>
            <person name="Hori S."/>
            <person name="Arai W."/>
            <person name="Tsubouchi T."/>
            <person name="Morono Y."/>
            <person name="Uchiyama I."/>
            <person name="Ito T."/>
            <person name="Fujiyama A."/>
            <person name="Inagaki F."/>
            <person name="Takami H."/>
        </authorList>
    </citation>
    <scope>NUCLEOTIDE SEQUENCE</scope>
    <source>
        <strain evidence="1">Expedition CK06-06</strain>
    </source>
</reference>
<feature type="non-terminal residue" evidence="1">
    <location>
        <position position="1"/>
    </location>
</feature>
<sequence length="57" mass="6525">NKKSYSCSRGLVVPLNPKGTGEWIADYLVICDIQDNLIDEYELINERIYELYAGDLT</sequence>
<protein>
    <submittedName>
        <fullName evidence="1">Uncharacterized protein</fullName>
    </submittedName>
</protein>
<accession>X1Q5Z4</accession>
<proteinExistence type="predicted"/>
<name>X1Q5Z4_9ZZZZ</name>
<organism evidence="1">
    <name type="scientific">marine sediment metagenome</name>
    <dbReference type="NCBI Taxonomy" id="412755"/>
    <lineage>
        <taxon>unclassified sequences</taxon>
        <taxon>metagenomes</taxon>
        <taxon>ecological metagenomes</taxon>
    </lineage>
</organism>
<evidence type="ECO:0000313" key="1">
    <source>
        <dbReference type="EMBL" id="GAI46465.1"/>
    </source>
</evidence>